<dbReference type="Proteomes" id="UP000035682">
    <property type="component" value="Unplaced"/>
</dbReference>
<evidence type="ECO:0000313" key="4">
    <source>
        <dbReference type="WormBase" id="SRAE_0000070400"/>
    </source>
</evidence>
<dbReference type="WBParaSite" id="SRAE_0000070400.1">
    <property type="protein sequence ID" value="SRAE_0000070400.1"/>
    <property type="gene ID" value="WBGene00256456"/>
</dbReference>
<dbReference type="WormBase" id="SRAE_0000070400">
    <property type="protein sequence ID" value="SRP07828"/>
    <property type="gene ID" value="WBGene00256456"/>
</dbReference>
<protein>
    <submittedName>
        <fullName evidence="1 3">Uncharacterized protein</fullName>
    </submittedName>
</protein>
<dbReference type="GeneID" id="36373954"/>
<dbReference type="EMBL" id="LN609416">
    <property type="protein sequence ID" value="CEF61586.1"/>
    <property type="molecule type" value="Genomic_DNA"/>
</dbReference>
<accession>A0A090KVY6</accession>
<dbReference type="CTD" id="36373954"/>
<reference evidence="3" key="3">
    <citation type="submission" date="2020-12" db="UniProtKB">
        <authorList>
            <consortium name="WormBaseParasite"/>
        </authorList>
    </citation>
    <scope>IDENTIFICATION</scope>
</reference>
<dbReference type="AlphaFoldDB" id="A0A090KVY6"/>
<keyword evidence="2" id="KW-1185">Reference proteome</keyword>
<proteinExistence type="predicted"/>
<organism evidence="1">
    <name type="scientific">Strongyloides ratti</name>
    <name type="common">Parasitic roundworm</name>
    <dbReference type="NCBI Taxonomy" id="34506"/>
    <lineage>
        <taxon>Eukaryota</taxon>
        <taxon>Metazoa</taxon>
        <taxon>Ecdysozoa</taxon>
        <taxon>Nematoda</taxon>
        <taxon>Chromadorea</taxon>
        <taxon>Rhabditida</taxon>
        <taxon>Tylenchina</taxon>
        <taxon>Panagrolaimomorpha</taxon>
        <taxon>Strongyloidoidea</taxon>
        <taxon>Strongyloididae</taxon>
        <taxon>Strongyloides</taxon>
    </lineage>
</organism>
<sequence>MNNELDFNIKINFNRNKHRIAATNTIKNKGQMQLKSYYNYCLLKHKKTTRFAKEINTRIENIEINQPIINEKNFEGNFGTDLLIENEDLFQKDFCDFNIENVNE</sequence>
<dbReference type="RefSeq" id="XP_024500795.1">
    <property type="nucleotide sequence ID" value="XM_024646633.1"/>
</dbReference>
<reference evidence="1" key="2">
    <citation type="submission" date="2014-09" db="EMBL/GenBank/DDBJ databases">
        <authorList>
            <person name="Aslett A.Martin."/>
        </authorList>
    </citation>
    <scope>NUCLEOTIDE SEQUENCE</scope>
    <source>
        <strain evidence="1">ED321 Heterogonic</strain>
    </source>
</reference>
<evidence type="ECO:0000313" key="2">
    <source>
        <dbReference type="Proteomes" id="UP000035682"/>
    </source>
</evidence>
<evidence type="ECO:0000313" key="3">
    <source>
        <dbReference type="WBParaSite" id="SRAE_0000070400.1"/>
    </source>
</evidence>
<gene>
    <name evidence="1 3 4" type="ORF">SRAE_0000070400</name>
</gene>
<evidence type="ECO:0000313" key="1">
    <source>
        <dbReference type="EMBL" id="CEF61586.1"/>
    </source>
</evidence>
<name>A0A090KVY6_STRRB</name>
<reference evidence="2" key="1">
    <citation type="submission" date="2014-09" db="EMBL/GenBank/DDBJ databases">
        <authorList>
            <person name="Martin A.A."/>
        </authorList>
    </citation>
    <scope>NUCLEOTIDE SEQUENCE</scope>
    <source>
        <strain evidence="2">ED321</strain>
    </source>
</reference>